<proteinExistence type="predicted"/>
<feature type="domain" description="Glutamate-ammonia ligase adenylyltransferase repeated" evidence="7">
    <location>
        <begin position="73"/>
        <end position="308"/>
    </location>
</feature>
<dbReference type="Gene3D" id="3.30.460.10">
    <property type="entry name" value="Beta Polymerase, domain 2"/>
    <property type="match status" value="2"/>
</dbReference>
<dbReference type="GO" id="GO:0000820">
    <property type="term" value="P:regulation of glutamine family amino acid metabolic process"/>
    <property type="evidence" value="ECO:0007669"/>
    <property type="project" value="TreeGrafter"/>
</dbReference>
<dbReference type="EMBL" id="CP032630">
    <property type="protein sequence ID" value="AYF99597.1"/>
    <property type="molecule type" value="Genomic_DNA"/>
</dbReference>
<feature type="domain" description="PII-uridylyltransferase/Glutamine-synthetase adenylyltransferase" evidence="8">
    <location>
        <begin position="839"/>
        <end position="963"/>
    </location>
</feature>
<keyword evidence="6" id="KW-0511">Multifunctional enzyme</keyword>
<dbReference type="GO" id="GO:0005829">
    <property type="term" value="C:cytosol"/>
    <property type="evidence" value="ECO:0007669"/>
    <property type="project" value="TreeGrafter"/>
</dbReference>
<dbReference type="InterPro" id="IPR013546">
    <property type="entry name" value="PII_UdlTrfase/GS_AdlTrfase"/>
</dbReference>
<dbReference type="OrthoDB" id="9759366at2"/>
<name>A0A387BB31_9MICO</name>
<sequence length="971" mass="106638">MSRSAVTLTELARLGFSDLGGAAAALPGVPDAVVPLFSGVADPDQALRLLLGLVERAPEASGALLADEDAARRLLEVLGASEGLATFLQRHPAELAVLAEPMAEPPGPERYRAMLAESVARLSGEDARNALRIAYRRELTRLAAWDLGQEAPVDVVPRVAAALADLAGAALDAALLVARAQSRFPAEEVAATRLAIVGMGKAGARELNYVSDVDVIFVAAGDGIPDARAIEIATRLAVDTMHAIHELAVEPPLWEVDANLRPEGKDGALVRTLDSHLAYYDRWAKSWEFQALLKARPLAGDRELGERFVAGVAPKVWTASSREGFVESVQKMRERVMAHIPRDEVDVQLKLGPGGLRDVEFTIQLLQLVHGHSDPEIRQRGTLEALVALADRGYIGRVEAAGFARDYRLLRLLEHRLQLTRLRRTHLMPRGEQELRALARGSRLATTADGLVEQWRQVQQEVRSLHEKLFYRPLLSAVAGLPEDGYALTSEQAEARLAAIGFQDPRGALHHIAALTGGVSRRAAIQRALLPVMLQWFAEGADPDYGLLAFRRLSDDLGEAYWFLRMLRDSSGAAYRLSHVLAGSRFVGVLFERFPEAAAWLENDGELRPRGLEELLEETEATIARHAGDVDAAAKALRTARRREVLRLALAAIVGLVSIEELGPALADVTTAILTGALRLAHRWGDEVEFGIIAMGRYGGAELGFGSDADIMYVYRPAGCEPEVAQKRAEQIVHEIKQLTEDLRLPLDLDLGLRPEGKNGAIVRSLDSYRAYYDRWSLTWEAQALLRGRGVVGDAELLAEFERMADEVRYPAEIGADAVREVKRIKARVESERLPQGADPSRHLKLGRGSLSDVEWFVQLLQLEHAHEVPGLRTTSTLRALAAAVDAELVPAADAERLRAAWIIASRARSAMTLWTAKTADVLPTERRALEGVARLMEYPPHSATRLEEDYLRTTRIARQVFERRFYGARV</sequence>
<dbReference type="AlphaFoldDB" id="A0A387BB31"/>
<dbReference type="GO" id="GO:0008882">
    <property type="term" value="F:[glutamate-ammonia-ligase] adenylyltransferase activity"/>
    <property type="evidence" value="ECO:0007669"/>
    <property type="project" value="UniProtKB-EC"/>
</dbReference>
<evidence type="ECO:0000256" key="2">
    <source>
        <dbReference type="ARBA" id="ARBA00022695"/>
    </source>
</evidence>
<evidence type="ECO:0000256" key="3">
    <source>
        <dbReference type="ARBA" id="ARBA00022741"/>
    </source>
</evidence>
<keyword evidence="10" id="KW-1185">Reference proteome</keyword>
<dbReference type="NCBIfam" id="NF010707">
    <property type="entry name" value="PRK14109.1"/>
    <property type="match status" value="1"/>
</dbReference>
<dbReference type="GO" id="GO:0047388">
    <property type="term" value="F:[glutamine synthetase]-adenylyl-L-tyrosine phosphorylase activity"/>
    <property type="evidence" value="ECO:0007669"/>
    <property type="project" value="UniProtKB-EC"/>
</dbReference>
<dbReference type="InterPro" id="IPR005190">
    <property type="entry name" value="GlnE_rpt_dom"/>
</dbReference>
<dbReference type="Pfam" id="PF08335">
    <property type="entry name" value="GlnD_UR_UTase"/>
    <property type="match status" value="2"/>
</dbReference>
<evidence type="ECO:0000256" key="5">
    <source>
        <dbReference type="ARBA" id="ARBA00022842"/>
    </source>
</evidence>
<dbReference type="Proteomes" id="UP000278886">
    <property type="component" value="Chromosome"/>
</dbReference>
<evidence type="ECO:0000256" key="4">
    <source>
        <dbReference type="ARBA" id="ARBA00022840"/>
    </source>
</evidence>
<keyword evidence="2 9" id="KW-0548">Nucleotidyltransferase</keyword>
<evidence type="ECO:0000259" key="8">
    <source>
        <dbReference type="Pfam" id="PF08335"/>
    </source>
</evidence>
<dbReference type="InterPro" id="IPR043519">
    <property type="entry name" value="NT_sf"/>
</dbReference>
<dbReference type="PANTHER" id="PTHR30621">
    <property type="entry name" value="GLUTAMINE SYNTHETASE ADENYLYLTRANSFERASE"/>
    <property type="match status" value="1"/>
</dbReference>
<dbReference type="EC" id="2.7.7.89" evidence="9"/>
<evidence type="ECO:0000256" key="6">
    <source>
        <dbReference type="ARBA" id="ARBA00023268"/>
    </source>
</evidence>
<evidence type="ECO:0000259" key="7">
    <source>
        <dbReference type="Pfam" id="PF03710"/>
    </source>
</evidence>
<dbReference type="PANTHER" id="PTHR30621:SF0">
    <property type="entry name" value="BIFUNCTIONAL GLUTAMINE SYNTHETASE ADENYLYLTRANSFERASE_ADENYLYL-REMOVING ENZYME"/>
    <property type="match status" value="1"/>
</dbReference>
<protein>
    <submittedName>
        <fullName evidence="9">Bifunctional [glutamine synthetase] adenylyltransferase/[glutamine synthetase]-adenylyl-L-tyrosine phosphorylase</fullName>
        <ecNumber evidence="9">2.7.7.42</ecNumber>
        <ecNumber evidence="9">2.7.7.89</ecNumber>
    </submittedName>
</protein>
<dbReference type="GO" id="GO:0005524">
    <property type="term" value="F:ATP binding"/>
    <property type="evidence" value="ECO:0007669"/>
    <property type="project" value="UniProtKB-KW"/>
</dbReference>
<dbReference type="CDD" id="cd05401">
    <property type="entry name" value="NT_GlnE_GlnD_like"/>
    <property type="match status" value="2"/>
</dbReference>
<evidence type="ECO:0000313" key="9">
    <source>
        <dbReference type="EMBL" id="AYF99597.1"/>
    </source>
</evidence>
<evidence type="ECO:0000256" key="1">
    <source>
        <dbReference type="ARBA" id="ARBA00022679"/>
    </source>
</evidence>
<dbReference type="SUPFAM" id="SSF81301">
    <property type="entry name" value="Nucleotidyltransferase"/>
    <property type="match status" value="2"/>
</dbReference>
<dbReference type="RefSeq" id="WP_120763973.1">
    <property type="nucleotide sequence ID" value="NZ_CP032630.1"/>
</dbReference>
<dbReference type="InterPro" id="IPR023057">
    <property type="entry name" value="GlnE"/>
</dbReference>
<dbReference type="Pfam" id="PF03710">
    <property type="entry name" value="GlnE"/>
    <property type="match status" value="2"/>
</dbReference>
<gene>
    <name evidence="9" type="ORF">D7I47_12460</name>
</gene>
<dbReference type="SUPFAM" id="SSF81593">
    <property type="entry name" value="Nucleotidyltransferase substrate binding subunit/domain"/>
    <property type="match status" value="2"/>
</dbReference>
<accession>A0A387BB31</accession>
<feature type="domain" description="PII-uridylyltransferase/Glutamine-synthetase adenylyltransferase" evidence="8">
    <location>
        <begin position="331"/>
        <end position="470"/>
    </location>
</feature>
<reference evidence="10" key="1">
    <citation type="submission" date="2018-09" db="EMBL/GenBank/DDBJ databases">
        <title>Genome sequencing of strain 2DFWR-13.</title>
        <authorList>
            <person name="Heo J."/>
            <person name="Kim S.-J."/>
            <person name="Kwon S.-W."/>
        </authorList>
    </citation>
    <scope>NUCLEOTIDE SEQUENCE [LARGE SCALE GENOMIC DNA]</scope>
    <source>
        <strain evidence="10">2DFWR-13</strain>
    </source>
</reference>
<feature type="domain" description="Glutamate-ammonia ligase adenylyltransferase repeated" evidence="7">
    <location>
        <begin position="576"/>
        <end position="803"/>
    </location>
</feature>
<keyword evidence="1 9" id="KW-0808">Transferase</keyword>
<keyword evidence="5" id="KW-0460">Magnesium</keyword>
<dbReference type="KEGG" id="lyd:D7I47_12460"/>
<keyword evidence="4" id="KW-0067">ATP-binding</keyword>
<evidence type="ECO:0000313" key="10">
    <source>
        <dbReference type="Proteomes" id="UP000278886"/>
    </source>
</evidence>
<organism evidence="9 10">
    <name type="scientific">Protaetiibacter intestinalis</name>
    <dbReference type="NCBI Taxonomy" id="2419774"/>
    <lineage>
        <taxon>Bacteria</taxon>
        <taxon>Bacillati</taxon>
        <taxon>Actinomycetota</taxon>
        <taxon>Actinomycetes</taxon>
        <taxon>Micrococcales</taxon>
        <taxon>Microbacteriaceae</taxon>
        <taxon>Protaetiibacter</taxon>
    </lineage>
</organism>
<keyword evidence="3" id="KW-0547">Nucleotide-binding</keyword>
<dbReference type="Gene3D" id="1.20.120.330">
    <property type="entry name" value="Nucleotidyltransferases domain 2"/>
    <property type="match status" value="2"/>
</dbReference>
<dbReference type="EC" id="2.7.7.42" evidence="9"/>